<dbReference type="AlphaFoldDB" id="A0A8S9WTX8"/>
<evidence type="ECO:0000313" key="2">
    <source>
        <dbReference type="Proteomes" id="UP000466442"/>
    </source>
</evidence>
<proteinExistence type="predicted"/>
<name>A0A8S9WTX8_APOLU</name>
<accession>A0A8S9WTX8</accession>
<feature type="non-terminal residue" evidence="1">
    <location>
        <position position="55"/>
    </location>
</feature>
<dbReference type="Proteomes" id="UP000466442">
    <property type="component" value="Unassembled WGS sequence"/>
</dbReference>
<dbReference type="EMBL" id="WIXP02000014">
    <property type="protein sequence ID" value="KAF6199649.1"/>
    <property type="molecule type" value="Genomic_DNA"/>
</dbReference>
<evidence type="ECO:0000313" key="1">
    <source>
        <dbReference type="EMBL" id="KAF6199649.1"/>
    </source>
</evidence>
<keyword evidence="2" id="KW-1185">Reference proteome</keyword>
<organism evidence="1 2">
    <name type="scientific">Apolygus lucorum</name>
    <name type="common">Small green plant bug</name>
    <name type="synonym">Lygocoris lucorum</name>
    <dbReference type="NCBI Taxonomy" id="248454"/>
    <lineage>
        <taxon>Eukaryota</taxon>
        <taxon>Metazoa</taxon>
        <taxon>Ecdysozoa</taxon>
        <taxon>Arthropoda</taxon>
        <taxon>Hexapoda</taxon>
        <taxon>Insecta</taxon>
        <taxon>Pterygota</taxon>
        <taxon>Neoptera</taxon>
        <taxon>Paraneoptera</taxon>
        <taxon>Hemiptera</taxon>
        <taxon>Heteroptera</taxon>
        <taxon>Panheteroptera</taxon>
        <taxon>Cimicomorpha</taxon>
        <taxon>Miridae</taxon>
        <taxon>Mirini</taxon>
        <taxon>Apolygus</taxon>
    </lineage>
</organism>
<sequence>TCDLSQIRGIPSEVCWTDVLSKEIVCPGRGKPRLGQEVEWNETFPSNESQCRKST</sequence>
<comment type="caution">
    <text evidence="1">The sequence shown here is derived from an EMBL/GenBank/DDBJ whole genome shotgun (WGS) entry which is preliminary data.</text>
</comment>
<reference evidence="1" key="1">
    <citation type="journal article" date="2021" name="Mol. Ecol. Resour.">
        <title>Apolygus lucorum genome provides insights into omnivorousness and mesophyll feeding.</title>
        <authorList>
            <person name="Liu Y."/>
            <person name="Liu H."/>
            <person name="Wang H."/>
            <person name="Huang T."/>
            <person name="Liu B."/>
            <person name="Yang B."/>
            <person name="Yin L."/>
            <person name="Li B."/>
            <person name="Zhang Y."/>
            <person name="Zhang S."/>
            <person name="Jiang F."/>
            <person name="Zhang X."/>
            <person name="Ren Y."/>
            <person name="Wang B."/>
            <person name="Wang S."/>
            <person name="Lu Y."/>
            <person name="Wu K."/>
            <person name="Fan W."/>
            <person name="Wang G."/>
        </authorList>
    </citation>
    <scope>NUCLEOTIDE SEQUENCE</scope>
    <source>
        <strain evidence="1">12Hb</strain>
    </source>
</reference>
<gene>
    <name evidence="1" type="ORF">GE061_005947</name>
</gene>
<protein>
    <submittedName>
        <fullName evidence="1">Uncharacterized protein</fullName>
    </submittedName>
</protein>